<reference evidence="2" key="1">
    <citation type="submission" date="2021-01" db="EMBL/GenBank/DDBJ databases">
        <authorList>
            <consortium name="Genoscope - CEA"/>
            <person name="William W."/>
        </authorList>
    </citation>
    <scope>NUCLEOTIDE SEQUENCE</scope>
</reference>
<dbReference type="Proteomes" id="UP001295469">
    <property type="component" value="Chromosome C03"/>
</dbReference>
<name>A0A816I516_BRANA</name>
<proteinExistence type="predicted"/>
<evidence type="ECO:0000256" key="1">
    <source>
        <dbReference type="SAM" id="MobiDB-lite"/>
    </source>
</evidence>
<protein>
    <submittedName>
        <fullName evidence="2">(rape) hypothetical protein</fullName>
    </submittedName>
</protein>
<feature type="region of interest" description="Disordered" evidence="1">
    <location>
        <begin position="33"/>
        <end position="67"/>
    </location>
</feature>
<evidence type="ECO:0000313" key="2">
    <source>
        <dbReference type="EMBL" id="CAF1702168.1"/>
    </source>
</evidence>
<organism evidence="2">
    <name type="scientific">Brassica napus</name>
    <name type="common">Rape</name>
    <dbReference type="NCBI Taxonomy" id="3708"/>
    <lineage>
        <taxon>Eukaryota</taxon>
        <taxon>Viridiplantae</taxon>
        <taxon>Streptophyta</taxon>
        <taxon>Embryophyta</taxon>
        <taxon>Tracheophyta</taxon>
        <taxon>Spermatophyta</taxon>
        <taxon>Magnoliopsida</taxon>
        <taxon>eudicotyledons</taxon>
        <taxon>Gunneridae</taxon>
        <taxon>Pentapetalae</taxon>
        <taxon>rosids</taxon>
        <taxon>malvids</taxon>
        <taxon>Brassicales</taxon>
        <taxon>Brassicaceae</taxon>
        <taxon>Brassiceae</taxon>
        <taxon>Brassica</taxon>
    </lineage>
</organism>
<dbReference type="AlphaFoldDB" id="A0A816I516"/>
<sequence length="81" mass="8778">MKRLQKVAVRVSESFFIRRRDAPWVALLMVTDGGSGGTRHPCREKSPESRSGGCGVNGGGSILPQSSPQPKFLLFVICVFS</sequence>
<dbReference type="EMBL" id="HG994367">
    <property type="protein sequence ID" value="CAF1702168.1"/>
    <property type="molecule type" value="Genomic_DNA"/>
</dbReference>
<gene>
    <name evidence="2" type="ORF">DARMORV10_C03P34560.1</name>
</gene>
<feature type="compositionally biased region" description="Gly residues" evidence="1">
    <location>
        <begin position="52"/>
        <end position="61"/>
    </location>
</feature>
<accession>A0A816I516</accession>